<gene>
    <name evidence="3" type="ORF">SAMN04488007_2879</name>
</gene>
<dbReference type="RefSeq" id="WP_073245301.1">
    <property type="nucleotide sequence ID" value="NZ_CANLFZ010000005.1"/>
</dbReference>
<evidence type="ECO:0000313" key="3">
    <source>
        <dbReference type="EMBL" id="SHK37138.1"/>
    </source>
</evidence>
<dbReference type="Pfam" id="PF11127">
    <property type="entry name" value="YgaP-like_TM"/>
    <property type="match status" value="1"/>
</dbReference>
<reference evidence="4" key="1">
    <citation type="submission" date="2016-11" db="EMBL/GenBank/DDBJ databases">
        <authorList>
            <person name="Varghese N."/>
            <person name="Submissions S."/>
        </authorList>
    </citation>
    <scope>NUCLEOTIDE SEQUENCE [LARGE SCALE GENOMIC DNA]</scope>
    <source>
        <strain evidence="4">DSM 16478</strain>
    </source>
</reference>
<dbReference type="AlphaFoldDB" id="A0A1M6RXT2"/>
<sequence>MKKNMGTTDKFIRFIIAAALIIAFLTNTVTGVLGYVALAVAAIFILTSFVSFCPLYTLFGGSTCKVK</sequence>
<keyword evidence="1" id="KW-0812">Transmembrane</keyword>
<evidence type="ECO:0000313" key="4">
    <source>
        <dbReference type="Proteomes" id="UP000184314"/>
    </source>
</evidence>
<dbReference type="InterPro" id="IPR021309">
    <property type="entry name" value="YgaP-like_TM"/>
</dbReference>
<proteinExistence type="predicted"/>
<evidence type="ECO:0000259" key="2">
    <source>
        <dbReference type="Pfam" id="PF11127"/>
    </source>
</evidence>
<dbReference type="Proteomes" id="UP000184314">
    <property type="component" value="Unassembled WGS sequence"/>
</dbReference>
<feature type="domain" description="Inner membrane protein YgaP-like transmembrane" evidence="2">
    <location>
        <begin position="1"/>
        <end position="67"/>
    </location>
</feature>
<feature type="transmembrane region" description="Helical" evidence="1">
    <location>
        <begin position="12"/>
        <end position="29"/>
    </location>
</feature>
<protein>
    <recommendedName>
        <fullName evidence="2">Inner membrane protein YgaP-like transmembrane domain-containing protein</fullName>
    </recommendedName>
</protein>
<organism evidence="3 4">
    <name type="scientific">Maribacter aquivivus</name>
    <dbReference type="NCBI Taxonomy" id="228958"/>
    <lineage>
        <taxon>Bacteria</taxon>
        <taxon>Pseudomonadati</taxon>
        <taxon>Bacteroidota</taxon>
        <taxon>Flavobacteriia</taxon>
        <taxon>Flavobacteriales</taxon>
        <taxon>Flavobacteriaceae</taxon>
        <taxon>Maribacter</taxon>
    </lineage>
</organism>
<accession>A0A1M6RXT2</accession>
<keyword evidence="4" id="KW-1185">Reference proteome</keyword>
<keyword evidence="1" id="KW-0472">Membrane</keyword>
<feature type="transmembrane region" description="Helical" evidence="1">
    <location>
        <begin position="35"/>
        <end position="59"/>
    </location>
</feature>
<dbReference type="EMBL" id="FQZX01000002">
    <property type="protein sequence ID" value="SHK37138.1"/>
    <property type="molecule type" value="Genomic_DNA"/>
</dbReference>
<evidence type="ECO:0000256" key="1">
    <source>
        <dbReference type="SAM" id="Phobius"/>
    </source>
</evidence>
<name>A0A1M6RXT2_9FLAO</name>
<keyword evidence="1" id="KW-1133">Transmembrane helix</keyword>